<dbReference type="Gene3D" id="3.40.30.10">
    <property type="entry name" value="Glutaredoxin"/>
    <property type="match status" value="1"/>
</dbReference>
<dbReference type="Pfam" id="PF14289">
    <property type="entry name" value="DUF4369"/>
    <property type="match status" value="1"/>
</dbReference>
<dbReference type="Proteomes" id="UP000595426">
    <property type="component" value="Chromosome"/>
</dbReference>
<dbReference type="AlphaFoldDB" id="A0A7T7UX16"/>
<dbReference type="SUPFAM" id="SSF52833">
    <property type="entry name" value="Thioredoxin-like"/>
    <property type="match status" value="1"/>
</dbReference>
<keyword evidence="7" id="KW-1185">Reference proteome</keyword>
<dbReference type="GO" id="GO:0016491">
    <property type="term" value="F:oxidoreductase activity"/>
    <property type="evidence" value="ECO:0007669"/>
    <property type="project" value="InterPro"/>
</dbReference>
<evidence type="ECO:0000256" key="2">
    <source>
        <dbReference type="ARBA" id="ARBA00022748"/>
    </source>
</evidence>
<dbReference type="InterPro" id="IPR025380">
    <property type="entry name" value="DUF4369"/>
</dbReference>
<protein>
    <submittedName>
        <fullName evidence="6">AhpC/TSA family protein</fullName>
    </submittedName>
</protein>
<proteinExistence type="predicted"/>
<keyword evidence="2" id="KW-0201">Cytochrome c-type biogenesis</keyword>
<gene>
    <name evidence="6" type="ORF">I6H88_15085</name>
</gene>
<evidence type="ECO:0000256" key="1">
    <source>
        <dbReference type="ARBA" id="ARBA00004196"/>
    </source>
</evidence>
<dbReference type="GO" id="GO:0030313">
    <property type="term" value="C:cell envelope"/>
    <property type="evidence" value="ECO:0007669"/>
    <property type="project" value="UniProtKB-SubCell"/>
</dbReference>
<dbReference type="InterPro" id="IPR013740">
    <property type="entry name" value="Redoxin"/>
</dbReference>
<dbReference type="InterPro" id="IPR013766">
    <property type="entry name" value="Thioredoxin_domain"/>
</dbReference>
<feature type="domain" description="Thioredoxin" evidence="5">
    <location>
        <begin position="242"/>
        <end position="389"/>
    </location>
</feature>
<evidence type="ECO:0000259" key="5">
    <source>
        <dbReference type="PROSITE" id="PS51352"/>
    </source>
</evidence>
<dbReference type="RefSeq" id="WP_162275841.1">
    <property type="nucleotide sequence ID" value="NZ_CBCSDR010000003.1"/>
</dbReference>
<dbReference type="PANTHER" id="PTHR42852">
    <property type="entry name" value="THIOL:DISULFIDE INTERCHANGE PROTEIN DSBE"/>
    <property type="match status" value="1"/>
</dbReference>
<reference evidence="6 7" key="1">
    <citation type="submission" date="2020-12" db="EMBL/GenBank/DDBJ databases">
        <title>FDA dAtabase for Regulatory Grade micrObial Sequences (FDA-ARGOS): Supporting development and validation of Infectious Disease Dx tests.</title>
        <authorList>
            <person name="Kerrigan L."/>
            <person name="Long C."/>
            <person name="Tallon L."/>
            <person name="Sadzewicz L."/>
            <person name="Zhao X."/>
            <person name="Boylan J."/>
            <person name="Ott S."/>
            <person name="Bowen H."/>
            <person name="Vavikolanu K."/>
            <person name="Mehta A."/>
            <person name="Aluvathingal J."/>
            <person name="Nadendla S."/>
            <person name="Yan Y."/>
            <person name="Sichtig H."/>
        </authorList>
    </citation>
    <scope>NUCLEOTIDE SEQUENCE [LARGE SCALE GENOMIC DNA]</scope>
    <source>
        <strain evidence="6 7">FDAARGOS_1031</strain>
    </source>
</reference>
<dbReference type="EMBL" id="CP067018">
    <property type="protein sequence ID" value="QQN57757.1"/>
    <property type="molecule type" value="Genomic_DNA"/>
</dbReference>
<dbReference type="InterPro" id="IPR036249">
    <property type="entry name" value="Thioredoxin-like_sf"/>
</dbReference>
<name>A0A7T7UX16_9FLAO</name>
<organism evidence="6 7">
    <name type="scientific">Elizabethkingia bruuniana</name>
    <dbReference type="NCBI Taxonomy" id="1756149"/>
    <lineage>
        <taxon>Bacteria</taxon>
        <taxon>Pseudomonadati</taxon>
        <taxon>Bacteroidota</taxon>
        <taxon>Flavobacteriia</taxon>
        <taxon>Flavobacteriales</taxon>
        <taxon>Weeksellaceae</taxon>
        <taxon>Elizabethkingia</taxon>
    </lineage>
</organism>
<dbReference type="PROSITE" id="PS51257">
    <property type="entry name" value="PROKAR_LIPOPROTEIN"/>
    <property type="match status" value="1"/>
</dbReference>
<accession>A0A7T7UX16</accession>
<dbReference type="GO" id="GO:0017004">
    <property type="term" value="P:cytochrome complex assembly"/>
    <property type="evidence" value="ECO:0007669"/>
    <property type="project" value="UniProtKB-KW"/>
</dbReference>
<comment type="subcellular location">
    <subcellularLocation>
        <location evidence="1">Cell envelope</location>
    </subcellularLocation>
</comment>
<dbReference type="PROSITE" id="PS51352">
    <property type="entry name" value="THIOREDOXIN_2"/>
    <property type="match status" value="1"/>
</dbReference>
<sequence length="389" mass="44846">MKSTIMMFFALVCFTLSCSNKKEKGYIVKLKTDNLKNNKVIIYYPLKDSMVVDSTYTYEKGWAIFRGEVSEPVIASIAAKSTPDNSIEIKGGLIPGPVGEFVLTNDEITIEGDINNLHLATIKGGKANQEWSSIKKEQSRLINENWLEMKRIYTSYDPDKDTVEFDRLTNFIERNNEKEKDLNTNFILKNPNSIVSVYLLYKIQNAIDFNLLEKLYNGLNNDLKTISYAKELESYIKKNKSTAIGMQAFPINKNDINGKPFDLQSLKGKYVLLDFWGSWCMPCRKSHPHMKELYKKYKAEGFEIVGIAQEESPTYEKSRKSWLEAVKKDDIHWIQVLNNEDIKRSDIVKDYGITAFPTKILLDRDGKIIARYVGENNDLDIKLETLFKR</sequence>
<keyword evidence="3" id="KW-1015">Disulfide bond</keyword>
<evidence type="ECO:0000256" key="4">
    <source>
        <dbReference type="ARBA" id="ARBA00023284"/>
    </source>
</evidence>
<evidence type="ECO:0000313" key="7">
    <source>
        <dbReference type="Proteomes" id="UP000595426"/>
    </source>
</evidence>
<keyword evidence="4" id="KW-0676">Redox-active center</keyword>
<evidence type="ECO:0000313" key="6">
    <source>
        <dbReference type="EMBL" id="QQN57757.1"/>
    </source>
</evidence>
<evidence type="ECO:0000256" key="3">
    <source>
        <dbReference type="ARBA" id="ARBA00023157"/>
    </source>
</evidence>
<dbReference type="InterPro" id="IPR050553">
    <property type="entry name" value="Thioredoxin_ResA/DsbE_sf"/>
</dbReference>
<dbReference type="CDD" id="cd02966">
    <property type="entry name" value="TlpA_like_family"/>
    <property type="match status" value="1"/>
</dbReference>
<dbReference type="Pfam" id="PF08534">
    <property type="entry name" value="Redoxin"/>
    <property type="match status" value="1"/>
</dbReference>
<dbReference type="GeneID" id="93132147"/>
<dbReference type="PANTHER" id="PTHR42852:SF6">
    <property type="entry name" value="THIOL:DISULFIDE INTERCHANGE PROTEIN DSBE"/>
    <property type="match status" value="1"/>
</dbReference>